<accession>A0A6P1ZM06</accession>
<comment type="subcellular location">
    <subcellularLocation>
        <location evidence="1">Cell membrane</location>
        <topology evidence="1">Multi-pass membrane protein</topology>
    </subcellularLocation>
</comment>
<feature type="transmembrane region" description="Helical" evidence="7">
    <location>
        <begin position="334"/>
        <end position="358"/>
    </location>
</feature>
<evidence type="ECO:0000256" key="7">
    <source>
        <dbReference type="SAM" id="Phobius"/>
    </source>
</evidence>
<keyword evidence="13" id="KW-1185">Reference proteome</keyword>
<organism evidence="11 12">
    <name type="scientific">Oceanidesulfovibrio marinus</name>
    <dbReference type="NCBI Taxonomy" id="370038"/>
    <lineage>
        <taxon>Bacteria</taxon>
        <taxon>Pseudomonadati</taxon>
        <taxon>Thermodesulfobacteriota</taxon>
        <taxon>Desulfovibrionia</taxon>
        <taxon>Desulfovibrionales</taxon>
        <taxon>Desulfovibrionaceae</taxon>
        <taxon>Oceanidesulfovibrio</taxon>
    </lineage>
</organism>
<keyword evidence="3 7" id="KW-0812">Transmembrane</keyword>
<dbReference type="Proteomes" id="UP000503251">
    <property type="component" value="Chromosome"/>
</dbReference>
<dbReference type="RefSeq" id="WP_144233396.1">
    <property type="nucleotide sequence ID" value="NZ_CP039543.1"/>
</dbReference>
<evidence type="ECO:0000256" key="5">
    <source>
        <dbReference type="ARBA" id="ARBA00023136"/>
    </source>
</evidence>
<evidence type="ECO:0000313" key="10">
    <source>
        <dbReference type="EMBL" id="QJT09211.1"/>
    </source>
</evidence>
<sequence length="413" mass="44668">MSLFKPVLVTMRVVDMAVRAVLTFRLRALFVISAVGLGIASLTLIVAAVDGAQQRAREVVDRFGPEAAFILGGDIQSRAVGQRTLTLSWQDAETLRQSLPGAYMVVPMRAKRDVKLKYQSESVDLPVVVGATQNYADAWDWPLAEGRDLTRRDVDLGAKVGLIGNTPAHKLFGDKSPLGRTVFINDVPIQIVGLLSYRGGSTGGGGDLDDRLIIPLTTLTQRFNMDRKYFRALRVKFYDPQYMDAYAENLKSLLRHLHNLKPGEPDDFTILTPETILKFLSMLTGSLVAFLGVTATVAILVGGFVLANLFYLSVSERTQEIGLKKACGAKSRDIMIQFLAESVILTLAGAVLGVALGVGIGQALTSLGVLKIELSSRVLIYSLLAALVIGVLFGLRPARRAAAMNPIEALRGG</sequence>
<evidence type="ECO:0000256" key="1">
    <source>
        <dbReference type="ARBA" id="ARBA00004651"/>
    </source>
</evidence>
<feature type="domain" description="MacB-like periplasmic core" evidence="9">
    <location>
        <begin position="31"/>
        <end position="252"/>
    </location>
</feature>
<feature type="transmembrane region" description="Helical" evidence="7">
    <location>
        <begin position="28"/>
        <end position="49"/>
    </location>
</feature>
<dbReference type="InterPro" id="IPR025857">
    <property type="entry name" value="MacB_PCD"/>
</dbReference>
<dbReference type="Pfam" id="PF12704">
    <property type="entry name" value="MacB_PCD"/>
    <property type="match status" value="1"/>
</dbReference>
<dbReference type="AlphaFoldDB" id="A0A6P1ZM06"/>
<evidence type="ECO:0000256" key="2">
    <source>
        <dbReference type="ARBA" id="ARBA00022475"/>
    </source>
</evidence>
<dbReference type="OrthoDB" id="9802264at2"/>
<proteinExistence type="inferred from homology"/>
<dbReference type="InterPro" id="IPR050250">
    <property type="entry name" value="Macrolide_Exporter_MacB"/>
</dbReference>
<evidence type="ECO:0000256" key="4">
    <source>
        <dbReference type="ARBA" id="ARBA00022989"/>
    </source>
</evidence>
<dbReference type="Pfam" id="PF02687">
    <property type="entry name" value="FtsX"/>
    <property type="match status" value="1"/>
</dbReference>
<reference evidence="11 12" key="1">
    <citation type="submission" date="2018-06" db="EMBL/GenBank/DDBJ databases">
        <title>Complete genome of Desulfovibrio marinus P48SEP.</title>
        <authorList>
            <person name="Crispim J.S."/>
            <person name="Vidigal P.M.P."/>
            <person name="Silva L.C.F."/>
            <person name="Araujo L.C."/>
            <person name="Laguardia C.N."/>
            <person name="Dias R.S."/>
            <person name="Sousa M.P."/>
            <person name="Paula S.O."/>
            <person name="Silva C."/>
        </authorList>
    </citation>
    <scope>NUCLEOTIDE SEQUENCE [LARGE SCALE GENOMIC DNA]</scope>
    <source>
        <strain evidence="11 12">P48SEP</strain>
    </source>
</reference>
<dbReference type="EMBL" id="CP039543">
    <property type="protein sequence ID" value="QJT09211.1"/>
    <property type="molecule type" value="Genomic_DNA"/>
</dbReference>
<gene>
    <name evidence="11" type="ORF">DQK91_00085</name>
    <name evidence="10" type="ORF">E8L03_09795</name>
</gene>
<comment type="similarity">
    <text evidence="6">Belongs to the ABC-4 integral membrane protein family.</text>
</comment>
<dbReference type="EMBL" id="QMIF01000001">
    <property type="protein sequence ID" value="TVM36359.1"/>
    <property type="molecule type" value="Genomic_DNA"/>
</dbReference>
<feature type="transmembrane region" description="Helical" evidence="7">
    <location>
        <begin position="287"/>
        <end position="313"/>
    </location>
</feature>
<dbReference type="Proteomes" id="UP000434052">
    <property type="component" value="Unassembled WGS sequence"/>
</dbReference>
<evidence type="ECO:0000313" key="11">
    <source>
        <dbReference type="EMBL" id="TVM36359.1"/>
    </source>
</evidence>
<dbReference type="PANTHER" id="PTHR30572:SF4">
    <property type="entry name" value="ABC TRANSPORTER PERMEASE YTRF"/>
    <property type="match status" value="1"/>
</dbReference>
<keyword evidence="2" id="KW-1003">Cell membrane</keyword>
<dbReference type="InterPro" id="IPR003838">
    <property type="entry name" value="ABC3_permease_C"/>
</dbReference>
<evidence type="ECO:0000259" key="8">
    <source>
        <dbReference type="Pfam" id="PF02687"/>
    </source>
</evidence>
<evidence type="ECO:0000256" key="6">
    <source>
        <dbReference type="ARBA" id="ARBA00038076"/>
    </source>
</evidence>
<name>A0A6P1ZM06_9BACT</name>
<evidence type="ECO:0000256" key="3">
    <source>
        <dbReference type="ARBA" id="ARBA00022692"/>
    </source>
</evidence>
<keyword evidence="4 7" id="KW-1133">Transmembrane helix</keyword>
<dbReference type="GO" id="GO:0022857">
    <property type="term" value="F:transmembrane transporter activity"/>
    <property type="evidence" value="ECO:0007669"/>
    <property type="project" value="TreeGrafter"/>
</dbReference>
<keyword evidence="5 7" id="KW-0472">Membrane</keyword>
<dbReference type="PANTHER" id="PTHR30572">
    <property type="entry name" value="MEMBRANE COMPONENT OF TRANSPORTER-RELATED"/>
    <property type="match status" value="1"/>
</dbReference>
<feature type="transmembrane region" description="Helical" evidence="7">
    <location>
        <begin position="378"/>
        <end position="395"/>
    </location>
</feature>
<dbReference type="GO" id="GO:0005886">
    <property type="term" value="C:plasma membrane"/>
    <property type="evidence" value="ECO:0007669"/>
    <property type="project" value="UniProtKB-SubCell"/>
</dbReference>
<evidence type="ECO:0000313" key="13">
    <source>
        <dbReference type="Proteomes" id="UP000503251"/>
    </source>
</evidence>
<reference evidence="10 13" key="2">
    <citation type="submission" date="2019-04" db="EMBL/GenBank/DDBJ databases">
        <title>Isolation and culture of sulfate reducing bacteria from the cold seep of the South China Sea.</title>
        <authorList>
            <person name="Sun C."/>
            <person name="Liu R."/>
        </authorList>
    </citation>
    <scope>NUCLEOTIDE SEQUENCE [LARGE SCALE GENOMIC DNA]</scope>
    <source>
        <strain evidence="10 13">CS1</strain>
    </source>
</reference>
<evidence type="ECO:0000259" key="9">
    <source>
        <dbReference type="Pfam" id="PF12704"/>
    </source>
</evidence>
<feature type="domain" description="ABC3 transporter permease C-terminal" evidence="8">
    <location>
        <begin position="294"/>
        <end position="406"/>
    </location>
</feature>
<evidence type="ECO:0000313" key="12">
    <source>
        <dbReference type="Proteomes" id="UP000434052"/>
    </source>
</evidence>
<protein>
    <submittedName>
        <fullName evidence="11">ABC transporter permease</fullName>
    </submittedName>
</protein>